<evidence type="ECO:0000313" key="1">
    <source>
        <dbReference type="EMBL" id="KGA17193.1"/>
    </source>
</evidence>
<sequence length="142" mass="15213">MTTIAFLPEVDCINTVAASVKLANVPLVVSVPTESMRWVTHVAAELAHTADSLVLVFHGETSIHAPAIGFSRRSLRRPAAAYVLIDPVMPTIGGDYGDWPDAPVTVVITEDANDLAKEASLQSRLRGWKVTTEPVQDVLAAL</sequence>
<protein>
    <submittedName>
        <fullName evidence="1">Uncharacterized protein</fullName>
    </submittedName>
</protein>
<dbReference type="EMBL" id="JNSL01000066">
    <property type="protein sequence ID" value="KGA17193.1"/>
    <property type="molecule type" value="Genomic_DNA"/>
</dbReference>
<accession>A0A094SFZ1</accession>
<dbReference type="AlphaFoldDB" id="A0A094SFZ1"/>
<organism evidence="1">
    <name type="scientific">freshwater metagenome</name>
    <dbReference type="NCBI Taxonomy" id="449393"/>
    <lineage>
        <taxon>unclassified sequences</taxon>
        <taxon>metagenomes</taxon>
        <taxon>ecological metagenomes</taxon>
    </lineage>
</organism>
<gene>
    <name evidence="1" type="ORF">GM51_10895</name>
</gene>
<name>A0A094SFZ1_9ZZZZ</name>
<proteinExistence type="predicted"/>
<comment type="caution">
    <text evidence="1">The sequence shown here is derived from an EMBL/GenBank/DDBJ whole genome shotgun (WGS) entry which is preliminary data.</text>
</comment>
<reference evidence="1" key="1">
    <citation type="submission" date="2014-06" db="EMBL/GenBank/DDBJ databases">
        <title>Key roles for freshwater Actinobacteria revealed by deep metagenomic sequencing.</title>
        <authorList>
            <person name="Ghai R."/>
            <person name="Mizuno C.M."/>
            <person name="Picazo A."/>
            <person name="Camacho A."/>
            <person name="Rodriguez-Valera F."/>
        </authorList>
    </citation>
    <scope>NUCLEOTIDE SEQUENCE</scope>
</reference>